<dbReference type="OrthoDB" id="9787654at2"/>
<evidence type="ECO:0000259" key="2">
    <source>
        <dbReference type="Pfam" id="PF04909"/>
    </source>
</evidence>
<dbReference type="InterPro" id="IPR006680">
    <property type="entry name" value="Amidohydro-rel"/>
</dbReference>
<comment type="similarity">
    <text evidence="1">Belongs to the metallo-dependent hydrolases superfamily.</text>
</comment>
<organism evidence="3 4">
    <name type="scientific">Litorilituus lipolyticus</name>
    <dbReference type="NCBI Taxonomy" id="2491017"/>
    <lineage>
        <taxon>Bacteria</taxon>
        <taxon>Pseudomonadati</taxon>
        <taxon>Pseudomonadota</taxon>
        <taxon>Gammaproteobacteria</taxon>
        <taxon>Alteromonadales</taxon>
        <taxon>Colwelliaceae</taxon>
        <taxon>Litorilituus</taxon>
    </lineage>
</organism>
<dbReference type="Gene3D" id="3.20.20.140">
    <property type="entry name" value="Metal-dependent hydrolases"/>
    <property type="match status" value="1"/>
</dbReference>
<dbReference type="Pfam" id="PF04909">
    <property type="entry name" value="Amidohydro_2"/>
    <property type="match status" value="1"/>
</dbReference>
<evidence type="ECO:0000313" key="4">
    <source>
        <dbReference type="Proteomes" id="UP000315303"/>
    </source>
</evidence>
<dbReference type="InterPro" id="IPR032466">
    <property type="entry name" value="Metal_Hydrolase"/>
</dbReference>
<sequence>MEPFLNIVDPHIHLFALSHGDYHWLKDENPPYWHDKKQIQRDFNEQDLHLSGELSLTGFVHIEAGFNNHQPWQELAFLEANCQSSFSSIAAINLLDTNSQFTSVLNELSLLKSFKGVRHILDEQAYTLLTSPIVLSNIAQLNQHSKKQALRRKPLVFELQLAFEDSIACKALHDVITNNQQLTFAINHAGFPPDFNNCSEDNKCSWLQNTWLQNIKSFAQYTNVIIKCSGWEMANRHYKAEWLNTCIATIIENFAINKIMLASNFPLCLFSQNSYQDYWLNLLCLPCIKALPEHKKSAICSNNALHYYFD</sequence>
<proteinExistence type="inferred from homology"/>
<reference evidence="3 4" key="1">
    <citation type="submission" date="2019-01" db="EMBL/GenBank/DDBJ databases">
        <title>Litorilituus lipolytica sp. nov., isolated from intertidal sand of the Yellow Sea in China.</title>
        <authorList>
            <person name="Liu A."/>
        </authorList>
    </citation>
    <scope>NUCLEOTIDE SEQUENCE [LARGE SCALE GENOMIC DNA]</scope>
    <source>
        <strain evidence="3 4">RZ04</strain>
    </source>
</reference>
<name>A0A502L5Q7_9GAMM</name>
<keyword evidence="3" id="KW-0378">Hydrolase</keyword>
<dbReference type="Proteomes" id="UP000315303">
    <property type="component" value="Unassembled WGS sequence"/>
</dbReference>
<dbReference type="InterPro" id="IPR052350">
    <property type="entry name" value="Metallo-dep_Lactonases"/>
</dbReference>
<feature type="domain" description="Amidohydrolase-related" evidence="2">
    <location>
        <begin position="171"/>
        <end position="308"/>
    </location>
</feature>
<gene>
    <name evidence="3" type="ORF">EPA86_00545</name>
</gene>
<protein>
    <submittedName>
        <fullName evidence="3">Amidohydrolase</fullName>
    </submittedName>
</protein>
<keyword evidence="4" id="KW-1185">Reference proteome</keyword>
<dbReference type="AlphaFoldDB" id="A0A502L5Q7"/>
<evidence type="ECO:0000256" key="1">
    <source>
        <dbReference type="ARBA" id="ARBA00038310"/>
    </source>
</evidence>
<dbReference type="EMBL" id="SAWY01000001">
    <property type="protein sequence ID" value="TPH19250.1"/>
    <property type="molecule type" value="Genomic_DNA"/>
</dbReference>
<dbReference type="PANTHER" id="PTHR43569">
    <property type="entry name" value="AMIDOHYDROLASE"/>
    <property type="match status" value="1"/>
</dbReference>
<dbReference type="SUPFAM" id="SSF51556">
    <property type="entry name" value="Metallo-dependent hydrolases"/>
    <property type="match status" value="1"/>
</dbReference>
<dbReference type="PANTHER" id="PTHR43569:SF2">
    <property type="entry name" value="AMIDOHYDROLASE-RELATED DOMAIN-CONTAINING PROTEIN"/>
    <property type="match status" value="1"/>
</dbReference>
<evidence type="ECO:0000313" key="3">
    <source>
        <dbReference type="EMBL" id="TPH19250.1"/>
    </source>
</evidence>
<dbReference type="GO" id="GO:0016787">
    <property type="term" value="F:hydrolase activity"/>
    <property type="evidence" value="ECO:0007669"/>
    <property type="project" value="UniProtKB-KW"/>
</dbReference>
<comment type="caution">
    <text evidence="3">The sequence shown here is derived from an EMBL/GenBank/DDBJ whole genome shotgun (WGS) entry which is preliminary data.</text>
</comment>
<accession>A0A502L5Q7</accession>